<keyword evidence="3" id="KW-1185">Reference proteome</keyword>
<reference evidence="2 3" key="1">
    <citation type="journal article" date="2024" name="J Genomics">
        <title>Draft genome sequencing and assembly of Favolaschia claudopus CIRM-BRFM 2984 isolated from oak limbs.</title>
        <authorList>
            <person name="Navarro D."/>
            <person name="Drula E."/>
            <person name="Chaduli D."/>
            <person name="Cazenave R."/>
            <person name="Ahrendt S."/>
            <person name="Wang J."/>
            <person name="Lipzen A."/>
            <person name="Daum C."/>
            <person name="Barry K."/>
            <person name="Grigoriev I.V."/>
            <person name="Favel A."/>
            <person name="Rosso M.N."/>
            <person name="Martin F."/>
        </authorList>
    </citation>
    <scope>NUCLEOTIDE SEQUENCE [LARGE SCALE GENOMIC DNA]</scope>
    <source>
        <strain evidence="2 3">CIRM-BRFM 2984</strain>
    </source>
</reference>
<comment type="caution">
    <text evidence="2">The sequence shown here is derived from an EMBL/GenBank/DDBJ whole genome shotgun (WGS) entry which is preliminary data.</text>
</comment>
<feature type="compositionally biased region" description="Acidic residues" evidence="1">
    <location>
        <begin position="72"/>
        <end position="86"/>
    </location>
</feature>
<dbReference type="AlphaFoldDB" id="A0AAW0DAQ6"/>
<proteinExistence type="predicted"/>
<evidence type="ECO:0000313" key="3">
    <source>
        <dbReference type="Proteomes" id="UP001362999"/>
    </source>
</evidence>
<accession>A0AAW0DAQ6</accession>
<evidence type="ECO:0000256" key="1">
    <source>
        <dbReference type="SAM" id="MobiDB-lite"/>
    </source>
</evidence>
<dbReference type="EMBL" id="JAWWNJ010000009">
    <property type="protein sequence ID" value="KAK7049197.1"/>
    <property type="molecule type" value="Genomic_DNA"/>
</dbReference>
<protein>
    <submittedName>
        <fullName evidence="2">Uncharacterized protein</fullName>
    </submittedName>
</protein>
<sequence>MDPAVYAGVKASTSPNRLAFILPQVPHSLKTRRKKNTEYADDEYTTALAEAMVEDFKAGLGDPSDLWQFPPPDEDSDSDASEEYDPDAVPRRKISTRIAMALVIAASSLGKLEMEVDAEEIRLRRERYAPSPYAWLIMQPVFASILDVGACKTVLEYREVGPAPVGYTHIQVYDQVHLRKDLDGSTSYVGEADCTRVVRRP</sequence>
<dbReference type="Proteomes" id="UP001362999">
    <property type="component" value="Unassembled WGS sequence"/>
</dbReference>
<feature type="region of interest" description="Disordered" evidence="1">
    <location>
        <begin position="63"/>
        <end position="88"/>
    </location>
</feature>
<name>A0AAW0DAQ6_9AGAR</name>
<organism evidence="2 3">
    <name type="scientific">Favolaschia claudopus</name>
    <dbReference type="NCBI Taxonomy" id="2862362"/>
    <lineage>
        <taxon>Eukaryota</taxon>
        <taxon>Fungi</taxon>
        <taxon>Dikarya</taxon>
        <taxon>Basidiomycota</taxon>
        <taxon>Agaricomycotina</taxon>
        <taxon>Agaricomycetes</taxon>
        <taxon>Agaricomycetidae</taxon>
        <taxon>Agaricales</taxon>
        <taxon>Marasmiineae</taxon>
        <taxon>Mycenaceae</taxon>
        <taxon>Favolaschia</taxon>
    </lineage>
</organism>
<gene>
    <name evidence="2" type="ORF">R3P38DRAFT_2505388</name>
</gene>
<evidence type="ECO:0000313" key="2">
    <source>
        <dbReference type="EMBL" id="KAK7049197.1"/>
    </source>
</evidence>